<dbReference type="Pfam" id="PF13602">
    <property type="entry name" value="ADH_zinc_N_2"/>
    <property type="match status" value="1"/>
</dbReference>
<dbReference type="Pfam" id="PF08240">
    <property type="entry name" value="ADH_N"/>
    <property type="match status" value="1"/>
</dbReference>
<dbReference type="SUPFAM" id="SSF50129">
    <property type="entry name" value="GroES-like"/>
    <property type="match status" value="1"/>
</dbReference>
<dbReference type="EMBL" id="LAVV01014882">
    <property type="protein sequence ID" value="KNZ44349.1"/>
    <property type="molecule type" value="Genomic_DNA"/>
</dbReference>
<dbReference type="InterPro" id="IPR011032">
    <property type="entry name" value="GroES-like_sf"/>
</dbReference>
<proteinExistence type="predicted"/>
<evidence type="ECO:0000313" key="3">
    <source>
        <dbReference type="EMBL" id="KNZ44349.1"/>
    </source>
</evidence>
<dbReference type="PANTHER" id="PTHR45033:SF3">
    <property type="entry name" value="DEHYDROGENASE, PUTATIVE (AFU_ORTHOLOGUE AFUA_2G13270)-RELATED"/>
    <property type="match status" value="1"/>
</dbReference>
<dbReference type="SUPFAM" id="SSF51735">
    <property type="entry name" value="NAD(P)-binding Rossmann-fold domains"/>
    <property type="match status" value="1"/>
</dbReference>
<sequence>MAELPTTFKSVRLVERGASSAAADESSADGQWHKIEIHSDAFSVRKRNGGEETQPEEVQLTIRVKGFAYNHRDVWIRRGLYRGIQFGGTLGSDCMGVVVLPQEHELAGKEVLVYPAVNWLEDERGGPDVAGKAFGILGGTVETMGKGTFAEYLHVPASHCVASPPSAPSSQRPIFGPPTTSSSPVSAAASLSGPCSSASQLELTLGSPAAAITRFSWLVNWAPRVALTTPKTFLFFFLDTIEDDWPEQLASLLPPESPFLDAVIDSGGGDISQKTCPLLRPGGIIVNFGCTSGRPLTFTMREVLKNLELRGCTMGSLKEFKQMVQFVEEHKIQPVVHKTLYGFEQVEEGFQIMKAGQQFGKLVVLIDPDTQHKL</sequence>
<feature type="region of interest" description="Disordered" evidence="1">
    <location>
        <begin position="164"/>
        <end position="187"/>
    </location>
</feature>
<evidence type="ECO:0000313" key="4">
    <source>
        <dbReference type="Proteomes" id="UP000037035"/>
    </source>
</evidence>
<dbReference type="InterPro" id="IPR013154">
    <property type="entry name" value="ADH-like_N"/>
</dbReference>
<evidence type="ECO:0000259" key="2">
    <source>
        <dbReference type="SMART" id="SM00829"/>
    </source>
</evidence>
<dbReference type="STRING" id="27349.A0A0L6U773"/>
<dbReference type="PANTHER" id="PTHR45033">
    <property type="match status" value="1"/>
</dbReference>
<dbReference type="Proteomes" id="UP000037035">
    <property type="component" value="Unassembled WGS sequence"/>
</dbReference>
<dbReference type="SMART" id="SM00829">
    <property type="entry name" value="PKS_ER"/>
    <property type="match status" value="1"/>
</dbReference>
<feature type="domain" description="Enoyl reductase (ER)" evidence="2">
    <location>
        <begin position="38"/>
        <end position="364"/>
    </location>
</feature>
<accession>A0A0L6U773</accession>
<dbReference type="VEuPathDB" id="FungiDB:VP01_924g1"/>
<dbReference type="InterPro" id="IPR036291">
    <property type="entry name" value="NAD(P)-bd_dom_sf"/>
</dbReference>
<gene>
    <name evidence="3" type="ORF">VP01_924g1</name>
</gene>
<protein>
    <recommendedName>
        <fullName evidence="2">Enoyl reductase (ER) domain-containing protein</fullName>
    </recommendedName>
</protein>
<dbReference type="AlphaFoldDB" id="A0A0L6U773"/>
<reference evidence="3 4" key="1">
    <citation type="submission" date="2015-08" db="EMBL/GenBank/DDBJ databases">
        <title>Next Generation Sequencing and Analysis of the Genome of Puccinia sorghi L Schw, the Causal Agent of Maize Common Rust.</title>
        <authorList>
            <person name="Rochi L."/>
            <person name="Burguener G."/>
            <person name="Darino M."/>
            <person name="Turjanski A."/>
            <person name="Kreff E."/>
            <person name="Dieguez M.J."/>
            <person name="Sacco F."/>
        </authorList>
    </citation>
    <scope>NUCLEOTIDE SEQUENCE [LARGE SCALE GENOMIC DNA]</scope>
    <source>
        <strain evidence="3 4">RO10H11247</strain>
    </source>
</reference>
<evidence type="ECO:0000256" key="1">
    <source>
        <dbReference type="SAM" id="MobiDB-lite"/>
    </source>
</evidence>
<keyword evidence="4" id="KW-1185">Reference proteome</keyword>
<dbReference type="InterPro" id="IPR052711">
    <property type="entry name" value="Zinc_ADH-like"/>
</dbReference>
<name>A0A0L6U773_9BASI</name>
<dbReference type="Gene3D" id="3.90.180.10">
    <property type="entry name" value="Medium-chain alcohol dehydrogenases, catalytic domain"/>
    <property type="match status" value="2"/>
</dbReference>
<dbReference type="Gene3D" id="3.40.50.720">
    <property type="entry name" value="NAD(P)-binding Rossmann-like Domain"/>
    <property type="match status" value="1"/>
</dbReference>
<dbReference type="InterPro" id="IPR020843">
    <property type="entry name" value="ER"/>
</dbReference>
<dbReference type="OrthoDB" id="1706066at2759"/>
<comment type="caution">
    <text evidence="3">The sequence shown here is derived from an EMBL/GenBank/DDBJ whole genome shotgun (WGS) entry which is preliminary data.</text>
</comment>
<dbReference type="GO" id="GO:0016491">
    <property type="term" value="F:oxidoreductase activity"/>
    <property type="evidence" value="ECO:0007669"/>
    <property type="project" value="InterPro"/>
</dbReference>
<organism evidence="3 4">
    <name type="scientific">Puccinia sorghi</name>
    <dbReference type="NCBI Taxonomy" id="27349"/>
    <lineage>
        <taxon>Eukaryota</taxon>
        <taxon>Fungi</taxon>
        <taxon>Dikarya</taxon>
        <taxon>Basidiomycota</taxon>
        <taxon>Pucciniomycotina</taxon>
        <taxon>Pucciniomycetes</taxon>
        <taxon>Pucciniales</taxon>
        <taxon>Pucciniaceae</taxon>
        <taxon>Puccinia</taxon>
    </lineage>
</organism>